<protein>
    <submittedName>
        <fullName evidence="1">Uncharacterized protein</fullName>
    </submittedName>
</protein>
<evidence type="ECO:0000313" key="1">
    <source>
        <dbReference type="EMBL" id="MCE3216809.1"/>
    </source>
</evidence>
<comment type="caution">
    <text evidence="1">The sequence shown here is derived from an EMBL/GenBank/DDBJ whole genome shotgun (WGS) entry which is preliminary data.</text>
</comment>
<dbReference type="EMBL" id="JACEIK010014208">
    <property type="protein sequence ID" value="MCE3216809.1"/>
    <property type="molecule type" value="Genomic_DNA"/>
</dbReference>
<proteinExistence type="predicted"/>
<sequence length="51" mass="5942">IGDKDYRLFSKQVWRNIDETPIRVNIGFRKALTPRHIGASWFATNDSPICH</sequence>
<name>A0ABS8WZ78_DATST</name>
<evidence type="ECO:0000313" key="2">
    <source>
        <dbReference type="Proteomes" id="UP000823775"/>
    </source>
</evidence>
<accession>A0ABS8WZ78</accession>
<feature type="non-terminal residue" evidence="1">
    <location>
        <position position="51"/>
    </location>
</feature>
<keyword evidence="2" id="KW-1185">Reference proteome</keyword>
<dbReference type="Proteomes" id="UP000823775">
    <property type="component" value="Unassembled WGS sequence"/>
</dbReference>
<gene>
    <name evidence="1" type="ORF">HAX54_008198</name>
</gene>
<feature type="non-terminal residue" evidence="1">
    <location>
        <position position="1"/>
    </location>
</feature>
<organism evidence="1 2">
    <name type="scientific">Datura stramonium</name>
    <name type="common">Jimsonweed</name>
    <name type="synonym">Common thornapple</name>
    <dbReference type="NCBI Taxonomy" id="4076"/>
    <lineage>
        <taxon>Eukaryota</taxon>
        <taxon>Viridiplantae</taxon>
        <taxon>Streptophyta</taxon>
        <taxon>Embryophyta</taxon>
        <taxon>Tracheophyta</taxon>
        <taxon>Spermatophyta</taxon>
        <taxon>Magnoliopsida</taxon>
        <taxon>eudicotyledons</taxon>
        <taxon>Gunneridae</taxon>
        <taxon>Pentapetalae</taxon>
        <taxon>asterids</taxon>
        <taxon>lamiids</taxon>
        <taxon>Solanales</taxon>
        <taxon>Solanaceae</taxon>
        <taxon>Solanoideae</taxon>
        <taxon>Datureae</taxon>
        <taxon>Datura</taxon>
    </lineage>
</organism>
<reference evidence="1 2" key="1">
    <citation type="journal article" date="2021" name="BMC Genomics">
        <title>Datura genome reveals duplications of psychoactive alkaloid biosynthetic genes and high mutation rate following tissue culture.</title>
        <authorList>
            <person name="Rajewski A."/>
            <person name="Carter-House D."/>
            <person name="Stajich J."/>
            <person name="Litt A."/>
        </authorList>
    </citation>
    <scope>NUCLEOTIDE SEQUENCE [LARGE SCALE GENOMIC DNA]</scope>
    <source>
        <strain evidence="1">AR-01</strain>
    </source>
</reference>